<keyword evidence="3" id="KW-1185">Reference proteome</keyword>
<dbReference type="SUPFAM" id="SSF109604">
    <property type="entry name" value="HD-domain/PDEase-like"/>
    <property type="match status" value="2"/>
</dbReference>
<organism evidence="2 3">
    <name type="scientific">Papillibacter cinnamivorans DSM 12816</name>
    <dbReference type="NCBI Taxonomy" id="1122930"/>
    <lineage>
        <taxon>Bacteria</taxon>
        <taxon>Bacillati</taxon>
        <taxon>Bacillota</taxon>
        <taxon>Clostridia</taxon>
        <taxon>Eubacteriales</taxon>
        <taxon>Oscillospiraceae</taxon>
        <taxon>Papillibacter</taxon>
    </lineage>
</organism>
<dbReference type="Pfam" id="PF01966">
    <property type="entry name" value="HD"/>
    <property type="match status" value="1"/>
</dbReference>
<dbReference type="PROSITE" id="PS51832">
    <property type="entry name" value="HD_GYP"/>
    <property type="match status" value="1"/>
</dbReference>
<reference evidence="2 3" key="1">
    <citation type="submission" date="2017-04" db="EMBL/GenBank/DDBJ databases">
        <authorList>
            <person name="Afonso C.L."/>
            <person name="Miller P.J."/>
            <person name="Scott M.A."/>
            <person name="Spackman E."/>
            <person name="Goraichik I."/>
            <person name="Dimitrov K.M."/>
            <person name="Suarez D.L."/>
            <person name="Swayne D.E."/>
        </authorList>
    </citation>
    <scope>NUCLEOTIDE SEQUENCE [LARGE SCALE GENOMIC DNA]</scope>
    <source>
        <strain evidence="2 3">DSM 12816</strain>
    </source>
</reference>
<sequence length="423" mass="47373">MSELNQTKINLYDLLICLTNAGDLIRPEVSKHHQQVAYLAFRIADQMKLSAEQKKELMLAGLTHDVGAFSLDERLSLIEEEPPTSQDHAFRGARLLEGFSPLAGAAGIIRYHHIPWSNGEGRTFRGEEVSPLSHILHLADRAAVAVDRKTDVIGQIKNIQGRILKLRNSVFMPEAADAFLEISEQEYIWLDMVYEPLLYILPDIVVFDTVELDLDELTELTKIFANIIDFRNPFTATHSSGVAAAAEKLAELAGFSKNECKMMQSAGHLHDLGKLAVSRSILEKPGALDADELNRIRSHTFYTYRLLQAIRGFETINQWASFHHERLSGNGYPFHLGENSLSLGSRIMAVADIFTAIMEDRPYRKGMAPEQAVAVLNTMVLEKAICPYVVSILMENFDAVDNARRRAQSTSSGRYDYVMNAPL</sequence>
<gene>
    <name evidence="2" type="ORF">SAMN02745168_2032</name>
</gene>
<dbReference type="Gene3D" id="1.10.3210.10">
    <property type="entry name" value="Hypothetical protein af1432"/>
    <property type="match status" value="2"/>
</dbReference>
<dbReference type="Pfam" id="PF13487">
    <property type="entry name" value="HD_5"/>
    <property type="match status" value="1"/>
</dbReference>
<dbReference type="AlphaFoldDB" id="A0A1W2AXN7"/>
<dbReference type="InterPro" id="IPR037522">
    <property type="entry name" value="HD_GYP_dom"/>
</dbReference>
<dbReference type="SMART" id="SM00471">
    <property type="entry name" value="HDc"/>
    <property type="match status" value="2"/>
</dbReference>
<evidence type="ECO:0000313" key="2">
    <source>
        <dbReference type="EMBL" id="SMC65485.1"/>
    </source>
</evidence>
<dbReference type="RefSeq" id="WP_159448076.1">
    <property type="nucleotide sequence ID" value="NZ_FWXW01000004.1"/>
</dbReference>
<dbReference type="EMBL" id="FWXW01000004">
    <property type="protein sequence ID" value="SMC65485.1"/>
    <property type="molecule type" value="Genomic_DNA"/>
</dbReference>
<dbReference type="InterPro" id="IPR006674">
    <property type="entry name" value="HD_domain"/>
</dbReference>
<dbReference type="CDD" id="cd00077">
    <property type="entry name" value="HDc"/>
    <property type="match status" value="2"/>
</dbReference>
<dbReference type="STRING" id="1122930.SAMN02745168_2032"/>
<evidence type="ECO:0000313" key="3">
    <source>
        <dbReference type="Proteomes" id="UP000192790"/>
    </source>
</evidence>
<protein>
    <submittedName>
        <fullName evidence="2">HD-GYP domain</fullName>
    </submittedName>
</protein>
<proteinExistence type="predicted"/>
<evidence type="ECO:0000259" key="1">
    <source>
        <dbReference type="PROSITE" id="PS51832"/>
    </source>
</evidence>
<dbReference type="InterPro" id="IPR003607">
    <property type="entry name" value="HD/PDEase_dom"/>
</dbReference>
<dbReference type="OrthoDB" id="9804747at2"/>
<dbReference type="PANTHER" id="PTHR43155:SF1">
    <property type="entry name" value="3'3'-CGAMP-SPECIFIC PHOSPHODIESTERASE 1"/>
    <property type="match status" value="1"/>
</dbReference>
<dbReference type="PANTHER" id="PTHR43155">
    <property type="entry name" value="CYCLIC DI-GMP PHOSPHODIESTERASE PA4108-RELATED"/>
    <property type="match status" value="1"/>
</dbReference>
<feature type="domain" description="HD-GYP" evidence="1">
    <location>
        <begin position="213"/>
        <end position="409"/>
    </location>
</feature>
<accession>A0A1W2AXN7</accession>
<dbReference type="Proteomes" id="UP000192790">
    <property type="component" value="Unassembled WGS sequence"/>
</dbReference>
<name>A0A1W2AXN7_9FIRM</name>